<dbReference type="GO" id="GO:0071039">
    <property type="term" value="P:nuclear polyadenylation-dependent CUT catabolic process"/>
    <property type="evidence" value="ECO:0007669"/>
    <property type="project" value="EnsemblFungi"/>
</dbReference>
<organism evidence="10 12">
    <name type="scientific">Rozella allomycis (strain CSF55)</name>
    <dbReference type="NCBI Taxonomy" id="988480"/>
    <lineage>
        <taxon>Eukaryota</taxon>
        <taxon>Fungi</taxon>
        <taxon>Fungi incertae sedis</taxon>
        <taxon>Cryptomycota</taxon>
        <taxon>Cryptomycota incertae sedis</taxon>
        <taxon>Rozella</taxon>
    </lineage>
</organism>
<dbReference type="GO" id="GO:0000176">
    <property type="term" value="C:nuclear exosome (RNase complex)"/>
    <property type="evidence" value="ECO:0007669"/>
    <property type="project" value="EnsemblFungi"/>
</dbReference>
<dbReference type="OMA" id="ENQMLSI"/>
<dbReference type="OrthoDB" id="437922at2759"/>
<dbReference type="Proteomes" id="UP000030755">
    <property type="component" value="Unassembled WGS sequence"/>
</dbReference>
<evidence type="ECO:0000256" key="3">
    <source>
        <dbReference type="ARBA" id="ARBA00006678"/>
    </source>
</evidence>
<dbReference type="GO" id="GO:0070478">
    <property type="term" value="P:nuclear-transcribed mRNA catabolic process, 3'-5' exonucleolytic nonsense-mediated decay"/>
    <property type="evidence" value="ECO:0007669"/>
    <property type="project" value="EnsemblFungi"/>
</dbReference>
<dbReference type="CDD" id="cd11370">
    <property type="entry name" value="RNase_PH_RRP41"/>
    <property type="match status" value="1"/>
</dbReference>
<dbReference type="Pfam" id="PF03725">
    <property type="entry name" value="RNase_PH_C"/>
    <property type="match status" value="1"/>
</dbReference>
<dbReference type="PANTHER" id="PTHR11953:SF0">
    <property type="entry name" value="EXOSOME COMPLEX COMPONENT RRP41"/>
    <property type="match status" value="1"/>
</dbReference>
<keyword evidence="5" id="KW-0271">Exosome</keyword>
<dbReference type="GO" id="GO:0016075">
    <property type="term" value="P:rRNA catabolic process"/>
    <property type="evidence" value="ECO:0007669"/>
    <property type="project" value="EnsemblFungi"/>
</dbReference>
<dbReference type="Proteomes" id="UP000281549">
    <property type="component" value="Unassembled WGS sequence"/>
</dbReference>
<comment type="subunit">
    <text evidence="6">Component of the RNA exosome complex. Specifically part of the catalytically inactive RNA exosome core complex (Exo-9) which may associate with the catalytic subunits RRP6 and DIS3 in cytoplasmic- and nuclear-specific RNA exosome complex forms. Exo-9 is formed by a hexameric base ring of RNase PH domain-containing subunits and a cap ring consisting of CSL4, RRP4 and RRP40.</text>
</comment>
<evidence type="ECO:0000259" key="9">
    <source>
        <dbReference type="Pfam" id="PF03725"/>
    </source>
</evidence>
<keyword evidence="4" id="KW-0963">Cytoplasm</keyword>
<dbReference type="HOGENOM" id="CLU_063514_0_0_1"/>
<dbReference type="InterPro" id="IPR036345">
    <property type="entry name" value="ExoRNase_PH_dom2_sf"/>
</dbReference>
<dbReference type="InterPro" id="IPR015847">
    <property type="entry name" value="ExoRNase_PH_dom2"/>
</dbReference>
<dbReference type="SUPFAM" id="SSF55666">
    <property type="entry name" value="Ribonuclease PH domain 2-like"/>
    <property type="match status" value="1"/>
</dbReference>
<dbReference type="AlphaFoldDB" id="A0A075B1F0"/>
<feature type="domain" description="Exoribonuclease phosphorolytic" evidence="9">
    <location>
        <begin position="125"/>
        <end position="190"/>
    </location>
</feature>
<keyword evidence="11" id="KW-0687">Ribonucleoprotein</keyword>
<dbReference type="GO" id="GO:0034473">
    <property type="term" value="P:U1 snRNA 3'-end processing"/>
    <property type="evidence" value="ECO:0007669"/>
    <property type="project" value="EnsemblFungi"/>
</dbReference>
<dbReference type="InterPro" id="IPR027408">
    <property type="entry name" value="PNPase/RNase_PH_dom_sf"/>
</dbReference>
<dbReference type="GO" id="GO:0071038">
    <property type="term" value="P:TRAMP-dependent tRNA surveillance pathway"/>
    <property type="evidence" value="ECO:0007669"/>
    <property type="project" value="EnsemblFungi"/>
</dbReference>
<dbReference type="GO" id="GO:0071051">
    <property type="term" value="P:poly(A)-dependent snoRNA 3'-end processing"/>
    <property type="evidence" value="ECO:0007669"/>
    <property type="project" value="EnsemblFungi"/>
</dbReference>
<dbReference type="GO" id="GO:0000785">
    <property type="term" value="C:chromatin"/>
    <property type="evidence" value="ECO:0007669"/>
    <property type="project" value="EnsemblFungi"/>
</dbReference>
<dbReference type="EMBL" id="ML005947">
    <property type="protein sequence ID" value="RKP17244.1"/>
    <property type="molecule type" value="Genomic_DNA"/>
</dbReference>
<dbReference type="GO" id="GO:0071031">
    <property type="term" value="P:nuclear mRNA surveillance of mRNA 3'-end processing"/>
    <property type="evidence" value="ECO:0007669"/>
    <property type="project" value="EnsemblFungi"/>
</dbReference>
<proteinExistence type="inferred from homology"/>
<dbReference type="GO" id="GO:0034475">
    <property type="term" value="P:U4 snRNA 3'-end processing"/>
    <property type="evidence" value="ECO:0007669"/>
    <property type="project" value="EnsemblFungi"/>
</dbReference>
<evidence type="ECO:0000256" key="7">
    <source>
        <dbReference type="ARBA" id="ARBA00077929"/>
    </source>
</evidence>
<evidence type="ECO:0000313" key="10">
    <source>
        <dbReference type="EMBL" id="EPZ36373.1"/>
    </source>
</evidence>
<dbReference type="InterPro" id="IPR001247">
    <property type="entry name" value="ExoRNase_PH_dom1"/>
</dbReference>
<evidence type="ECO:0000256" key="6">
    <source>
        <dbReference type="ARBA" id="ARBA00063066"/>
    </source>
</evidence>
<evidence type="ECO:0000256" key="1">
    <source>
        <dbReference type="ARBA" id="ARBA00004496"/>
    </source>
</evidence>
<evidence type="ECO:0000256" key="5">
    <source>
        <dbReference type="ARBA" id="ARBA00022835"/>
    </source>
</evidence>
<evidence type="ECO:0000256" key="2">
    <source>
        <dbReference type="ARBA" id="ARBA00004604"/>
    </source>
</evidence>
<gene>
    <name evidence="10" type="ORF">O9G_004499</name>
    <name evidence="11" type="ORF">ROZALSC1DRAFT_30926</name>
</gene>
<evidence type="ECO:0000313" key="12">
    <source>
        <dbReference type="Proteomes" id="UP000030755"/>
    </source>
</evidence>
<evidence type="ECO:0000256" key="4">
    <source>
        <dbReference type="ARBA" id="ARBA00022490"/>
    </source>
</evidence>
<keyword evidence="11" id="KW-0689">Ribosomal protein</keyword>
<dbReference type="GO" id="GO:0000467">
    <property type="term" value="P:exonucleolytic trimming to generate mature 3'-end of 5.8S rRNA from tricistronic rRNA transcript (SSU-rRNA, 5.8S rRNA, LSU-rRNA)"/>
    <property type="evidence" value="ECO:0007669"/>
    <property type="project" value="EnsemblFungi"/>
</dbReference>
<sequence length="215" mass="24240">MSVFQQADGSCYLEQGNTKLLACVYGPREVEKRHQLQHDKAIITTEISMSTFTKTDRRKARVDKRLMEMSIFIKQTMESVVKIQLFPRSQIDIYIQVIQVDGGLLSACVNAVTLALIDAGIPMTDYITASTIGYIKNTPFLDMNAIEESSDTPVLTIAIQPRDQSIVLFQLEKKIHVANVDSLIEVGLEGCKSLHKIFDERVKQRTKALLEMRGF</sequence>
<dbReference type="GO" id="GO:0030847">
    <property type="term" value="P:termination of RNA polymerase II transcription, exosome-dependent"/>
    <property type="evidence" value="ECO:0007669"/>
    <property type="project" value="EnsemblFungi"/>
</dbReference>
<dbReference type="GO" id="GO:0003723">
    <property type="term" value="F:RNA binding"/>
    <property type="evidence" value="ECO:0007669"/>
    <property type="project" value="TreeGrafter"/>
</dbReference>
<evidence type="ECO:0000313" key="13">
    <source>
        <dbReference type="Proteomes" id="UP000281549"/>
    </source>
</evidence>
<feature type="domain" description="Exoribonuclease phosphorolytic" evidence="8">
    <location>
        <begin position="3"/>
        <end position="122"/>
    </location>
</feature>
<evidence type="ECO:0000259" key="8">
    <source>
        <dbReference type="Pfam" id="PF01138"/>
    </source>
</evidence>
<comment type="similarity">
    <text evidence="3">Belongs to the RNase PH family.</text>
</comment>
<name>A0A075B1F0_ROZAC</name>
<evidence type="ECO:0000313" key="11">
    <source>
        <dbReference type="EMBL" id="RKP17244.1"/>
    </source>
</evidence>
<dbReference type="GO" id="GO:0034476">
    <property type="term" value="P:U5 snRNA 3'-end processing"/>
    <property type="evidence" value="ECO:0007669"/>
    <property type="project" value="EnsemblFungi"/>
</dbReference>
<reference evidence="13" key="2">
    <citation type="journal article" date="2018" name="Nat. Microbiol.">
        <title>Leveraging single-cell genomics to expand the fungal tree of life.</title>
        <authorList>
            <person name="Ahrendt S.R."/>
            <person name="Quandt C.A."/>
            <person name="Ciobanu D."/>
            <person name="Clum A."/>
            <person name="Salamov A."/>
            <person name="Andreopoulos B."/>
            <person name="Cheng J.F."/>
            <person name="Woyke T."/>
            <person name="Pelin A."/>
            <person name="Henrissat B."/>
            <person name="Reynolds N.K."/>
            <person name="Benny G.L."/>
            <person name="Smith M.E."/>
            <person name="James T.Y."/>
            <person name="Grigoriev I.V."/>
        </authorList>
    </citation>
    <scope>NUCLEOTIDE SEQUENCE [LARGE SCALE GENOMIC DNA]</scope>
    <source>
        <strain evidence="13">CSF55</strain>
    </source>
</reference>
<dbReference type="SUPFAM" id="SSF54211">
    <property type="entry name" value="Ribosomal protein S5 domain 2-like"/>
    <property type="match status" value="1"/>
</dbReference>
<keyword evidence="12" id="KW-1185">Reference proteome</keyword>
<dbReference type="GO" id="GO:0000177">
    <property type="term" value="C:cytoplasmic exosome (RNase complex)"/>
    <property type="evidence" value="ECO:0007669"/>
    <property type="project" value="EnsemblFungi"/>
</dbReference>
<dbReference type="FunFam" id="3.30.230.70:FF:000004">
    <property type="entry name" value="Exosome complex component Rrp41"/>
    <property type="match status" value="1"/>
</dbReference>
<protein>
    <recommendedName>
        <fullName evidence="7">Ribosomal RNA-processing protein 41</fullName>
    </recommendedName>
</protein>
<dbReference type="STRING" id="988480.A0A075B1F0"/>
<reference evidence="10 12" key="1">
    <citation type="journal article" date="2013" name="Curr. Biol.">
        <title>Shared signatures of parasitism and phylogenomics unite Cryptomycota and microsporidia.</title>
        <authorList>
            <person name="James T.Y."/>
            <person name="Pelin A."/>
            <person name="Bonen L."/>
            <person name="Ahrendt S."/>
            <person name="Sain D."/>
            <person name="Corradi N."/>
            <person name="Stajich J.E."/>
        </authorList>
    </citation>
    <scope>NUCLEOTIDE SEQUENCE [LARGE SCALE GENOMIC DNA]</scope>
    <source>
        <strain evidence="10">CSF55</strain>
        <strain evidence="10">CSF55</strain>
    </source>
</reference>
<dbReference type="Gene3D" id="3.30.230.70">
    <property type="entry name" value="GHMP Kinase, N-terminal domain"/>
    <property type="match status" value="1"/>
</dbReference>
<dbReference type="GO" id="GO:0005840">
    <property type="term" value="C:ribosome"/>
    <property type="evidence" value="ECO:0007669"/>
    <property type="project" value="UniProtKB-KW"/>
</dbReference>
<dbReference type="GO" id="GO:0005730">
    <property type="term" value="C:nucleolus"/>
    <property type="evidence" value="ECO:0007669"/>
    <property type="project" value="UniProtKB-SubCell"/>
</dbReference>
<accession>A0A075B1F0</accession>
<reference evidence="11" key="3">
    <citation type="submission" date="2018-08" db="EMBL/GenBank/DDBJ databases">
        <title>Leveraging single-cell genomics to expand the Fungal Tree of Life.</title>
        <authorList>
            <consortium name="DOE Joint Genome Institute"/>
            <person name="Ahrendt S.R."/>
            <person name="Quandt C.A."/>
            <person name="Ciobanu D."/>
            <person name="Clum A."/>
            <person name="Salamov A."/>
            <person name="Andreopoulos B."/>
            <person name="Cheng J.-F."/>
            <person name="Woyke T."/>
            <person name="Pelin A."/>
            <person name="Henrissat B."/>
            <person name="Reynolds N."/>
            <person name="Benny G.L."/>
            <person name="Smith M.E."/>
            <person name="James T.Y."/>
            <person name="Grigoriev I.V."/>
        </authorList>
    </citation>
    <scope>NUCLEOTIDE SEQUENCE</scope>
    <source>
        <strain evidence="11">CSF55</strain>
    </source>
</reference>
<dbReference type="InterPro" id="IPR050080">
    <property type="entry name" value="RNase_PH"/>
</dbReference>
<comment type="subcellular location">
    <subcellularLocation>
        <location evidence="1">Cytoplasm</location>
    </subcellularLocation>
    <subcellularLocation>
        <location evidence="2">Nucleus</location>
        <location evidence="2">Nucleolus</location>
    </subcellularLocation>
</comment>
<dbReference type="InterPro" id="IPR020568">
    <property type="entry name" value="Ribosomal_Su5_D2-typ_SF"/>
</dbReference>
<dbReference type="EMBL" id="KE560569">
    <property type="protein sequence ID" value="EPZ36373.1"/>
    <property type="molecule type" value="Genomic_DNA"/>
</dbReference>
<dbReference type="Pfam" id="PF01138">
    <property type="entry name" value="RNase_PH"/>
    <property type="match status" value="1"/>
</dbReference>
<dbReference type="PANTHER" id="PTHR11953">
    <property type="entry name" value="EXOSOME COMPLEX COMPONENT"/>
    <property type="match status" value="1"/>
</dbReference>